<dbReference type="STRING" id="1167006.UWK_00378"/>
<protein>
    <submittedName>
        <fullName evidence="5">p-loop ATPase, MinD superfamily</fullName>
    </submittedName>
</protein>
<dbReference type="InterPro" id="IPR002586">
    <property type="entry name" value="CobQ/CobB/MinD/ParA_Nub-bd_dom"/>
</dbReference>
<dbReference type="InterPro" id="IPR017900">
    <property type="entry name" value="4Fe4S_Fe_S_CS"/>
</dbReference>
<dbReference type="eggNOG" id="COG1149">
    <property type="taxonomic scope" value="Bacteria"/>
</dbReference>
<dbReference type="PROSITE" id="PS51379">
    <property type="entry name" value="4FE4S_FER_2"/>
    <property type="match status" value="2"/>
</dbReference>
<gene>
    <name evidence="5" type="ordered locus">UWK_00378</name>
</gene>
<keyword evidence="3" id="KW-0411">Iron-sulfur</keyword>
<dbReference type="RefSeq" id="WP_015402661.1">
    <property type="nucleotide sequence ID" value="NC_020304.1"/>
</dbReference>
<dbReference type="Gene3D" id="3.40.50.300">
    <property type="entry name" value="P-loop containing nucleotide triphosphate hydrolases"/>
    <property type="match status" value="1"/>
</dbReference>
<dbReference type="PATRIC" id="fig|1167006.5.peg.429"/>
<evidence type="ECO:0000256" key="2">
    <source>
        <dbReference type="ARBA" id="ARBA00023004"/>
    </source>
</evidence>
<dbReference type="AlphaFoldDB" id="M1P0D6"/>
<feature type="domain" description="4Fe-4S ferredoxin-type" evidence="4">
    <location>
        <begin position="63"/>
        <end position="92"/>
    </location>
</feature>
<proteinExistence type="predicted"/>
<dbReference type="PANTHER" id="PTHR43534">
    <property type="entry name" value="MIND SUPERFAMILY P-LOOP ATPASE CONTAINING AN INSERTED FERREDOXIN DOMAIN"/>
    <property type="match status" value="1"/>
</dbReference>
<dbReference type="GO" id="GO:0051536">
    <property type="term" value="F:iron-sulfur cluster binding"/>
    <property type="evidence" value="ECO:0007669"/>
    <property type="project" value="UniProtKB-KW"/>
</dbReference>
<dbReference type="KEGG" id="dsf:UWK_00378"/>
<dbReference type="SUPFAM" id="SSF52540">
    <property type="entry name" value="P-loop containing nucleoside triphosphate hydrolases"/>
    <property type="match status" value="1"/>
</dbReference>
<dbReference type="Gene3D" id="3.30.70.20">
    <property type="match status" value="1"/>
</dbReference>
<keyword evidence="6" id="KW-1185">Reference proteome</keyword>
<evidence type="ECO:0000256" key="1">
    <source>
        <dbReference type="ARBA" id="ARBA00022723"/>
    </source>
</evidence>
<dbReference type="Proteomes" id="UP000011721">
    <property type="component" value="Chromosome"/>
</dbReference>
<dbReference type="PROSITE" id="PS00198">
    <property type="entry name" value="4FE4S_FER_1"/>
    <property type="match status" value="1"/>
</dbReference>
<evidence type="ECO:0000256" key="3">
    <source>
        <dbReference type="ARBA" id="ARBA00023014"/>
    </source>
</evidence>
<accession>M1P0D6</accession>
<dbReference type="SUPFAM" id="SSF54862">
    <property type="entry name" value="4Fe-4S ferredoxins"/>
    <property type="match status" value="1"/>
</dbReference>
<evidence type="ECO:0000259" key="4">
    <source>
        <dbReference type="PROSITE" id="PS51379"/>
    </source>
</evidence>
<dbReference type="GO" id="GO:0046872">
    <property type="term" value="F:metal ion binding"/>
    <property type="evidence" value="ECO:0007669"/>
    <property type="project" value="UniProtKB-KW"/>
</dbReference>
<feature type="domain" description="4Fe-4S ferredoxin-type" evidence="4">
    <location>
        <begin position="93"/>
        <end position="120"/>
    </location>
</feature>
<dbReference type="Pfam" id="PF00037">
    <property type="entry name" value="Fer4"/>
    <property type="match status" value="2"/>
</dbReference>
<dbReference type="EMBL" id="CP003985">
    <property type="protein sequence ID" value="AGF76963.1"/>
    <property type="molecule type" value="Genomic_DNA"/>
</dbReference>
<dbReference type="HOGENOM" id="CLU_067767_1_0_7"/>
<name>M1P0D6_DESSD</name>
<dbReference type="PANTHER" id="PTHR43534:SF1">
    <property type="entry name" value="4FE-4S CLUSTER CONTAINING PARA FAMILY ATPASE PROTEIN"/>
    <property type="match status" value="1"/>
</dbReference>
<organism evidence="5 6">
    <name type="scientific">Desulfocapsa sulfexigens (strain DSM 10523 / SB164P1)</name>
    <dbReference type="NCBI Taxonomy" id="1167006"/>
    <lineage>
        <taxon>Bacteria</taxon>
        <taxon>Pseudomonadati</taxon>
        <taxon>Thermodesulfobacteriota</taxon>
        <taxon>Desulfobulbia</taxon>
        <taxon>Desulfobulbales</taxon>
        <taxon>Desulfocapsaceae</taxon>
        <taxon>Desulfocapsa</taxon>
    </lineage>
</organism>
<reference evidence="6" key="1">
    <citation type="journal article" date="2013" name="Stand. Genomic Sci.">
        <title>Complete genome sequence of Desulfocapsa sulfexigens, a marine deltaproteobacterium specialized in disproportionating inorganic sulfur compounds.</title>
        <authorList>
            <person name="Finster K.W."/>
            <person name="Kjeldsen K.U."/>
            <person name="Kube M."/>
            <person name="Reinhardt R."/>
            <person name="Mussmann M."/>
            <person name="Amann R."/>
            <person name="Schreiber L."/>
        </authorList>
    </citation>
    <scope>NUCLEOTIDE SEQUENCE [LARGE SCALE GENOMIC DNA]</scope>
    <source>
        <strain evidence="6">DSM 10523 / SB164P1</strain>
    </source>
</reference>
<dbReference type="InterPro" id="IPR017896">
    <property type="entry name" value="4Fe4S_Fe-S-bd"/>
</dbReference>
<dbReference type="InterPro" id="IPR027417">
    <property type="entry name" value="P-loop_NTPase"/>
</dbReference>
<evidence type="ECO:0000313" key="5">
    <source>
        <dbReference type="EMBL" id="AGF76963.1"/>
    </source>
</evidence>
<keyword evidence="1" id="KW-0479">Metal-binding</keyword>
<evidence type="ECO:0000313" key="6">
    <source>
        <dbReference type="Proteomes" id="UP000011721"/>
    </source>
</evidence>
<sequence length="291" mass="31195">MEQTIKEVLILSGKGGTGKTSIVGSFAHLAENKILVDCDVDASDLHLLLAPKPTETHDFKSGVKARVEADKCSGCGMCAELCQFESITMGETAVISPLNCEGCGVCAHFCPEEAIVLQENHCGSWYIADTAYGPLVHAQLFAGEENSGKLVSHIKNQARQLAETTNTGLILIDGAPGVGCPVIASLSNVDLAVVITEPTLSGKHDLDRILDLTEHFKIPALVCINKWDLHSEMSDSIEKSCNDRGANVLGKIPFDRQVITCQIQGVPVTADDTSLAGYSIKAIWKKLKEHL</sequence>
<dbReference type="CDD" id="cd03110">
    <property type="entry name" value="SIMIBI_bact_arch"/>
    <property type="match status" value="1"/>
</dbReference>
<dbReference type="Pfam" id="PF01656">
    <property type="entry name" value="CbiA"/>
    <property type="match status" value="1"/>
</dbReference>
<keyword evidence="2" id="KW-0408">Iron</keyword>